<gene>
    <name evidence="4" type="ORF">CCR87_14155</name>
</gene>
<dbReference type="GO" id="GO:0005524">
    <property type="term" value="F:ATP binding"/>
    <property type="evidence" value="ECO:0007669"/>
    <property type="project" value="InterPro"/>
</dbReference>
<keyword evidence="1" id="KW-0378">Hydrolase</keyword>
<comment type="caution">
    <text evidence="4">The sequence shown here is derived from an EMBL/GenBank/DDBJ whole genome shotgun (WGS) entry which is preliminary data.</text>
</comment>
<keyword evidence="5" id="KW-1185">Reference proteome</keyword>
<accession>A0A934WJW0</accession>
<dbReference type="AlphaFoldDB" id="A0A934WJW0"/>
<dbReference type="Proteomes" id="UP000706333">
    <property type="component" value="Unassembled WGS sequence"/>
</dbReference>
<evidence type="ECO:0000313" key="5">
    <source>
        <dbReference type="Proteomes" id="UP000706333"/>
    </source>
</evidence>
<dbReference type="PROSITE" id="PS51192">
    <property type="entry name" value="HELICASE_ATP_BIND_1"/>
    <property type="match status" value="1"/>
</dbReference>
<dbReference type="GO" id="GO:0016787">
    <property type="term" value="F:hydrolase activity"/>
    <property type="evidence" value="ECO:0007669"/>
    <property type="project" value="UniProtKB-KW"/>
</dbReference>
<proteinExistence type="predicted"/>
<dbReference type="InterPro" id="IPR014001">
    <property type="entry name" value="Helicase_ATP-bd"/>
</dbReference>
<sequence>MLGWSVDTTGIACAPLAEHGARMSGLFRPTAPPTLDKLAARDDRLAAALGDLEACAEELGETVDMQPEGIRLSHRLVAALPAGTAQALGLPPFVHLTLSVDAEGVPGRAGFRLVTEWRDRGRRVLPHRKGAILTTAEGPRRLPLWMLEAIEAAEGLTSGTGSEEAHWAALARFRAALDPALGSGDAAAARLAITDFLRRLEVRLADSFGIEPRSEAEFDVLPFDRRKLMREDEDALIEEDAAELAGGDLAAFQATLRHRGTLRAYRLGPGRYLAIDPGALPALEVMSEMARAPVEVRRVFLKNPRAAISRRVEERLRANGALDGLSDEGIVEAIETAARHIFVETRAYAERVLGVTPFVAPSLPPGARATTTWLPEVPDALAEAIAAWRVETLRSAIAALRSARDLGDQTVTVAGLELPVDDSLIQALTARLRMLEDGRDRDGAGAGGKGRGGERLVLETADNLERLRWNPVWAARPSFAAPKPVGLSTTLRPHQRSAFDWQVAAWAAGAPGILNADEQGLGKTLETLAFLRWLAEQPGSATSPAGPVLIVAPTSLLETWAGEAEQHLDARGLGSLVRLYGTGLARLKTGRQGTEIATGAEHLDLAPLFAAVDAGRGRDWWLLTTYDTLVNYQHSLARLPLAAVVFDEAQAIKNPATLRHVAARALKADFRIALTGTPIENTTSELWAILDVVAPGVLGSLRDYVDRFGTPDPTNMALLRRLLFEPQDGRPALALRRLKDEVAADLPAKTRRLHPVLMPPVQAAAYDAVRIELAGIADRGRALRVLHRLRTVALHPDLDGDPTGEAWADASARLRVAFAVLDRIRDRGERALIFLESRNAQHRLASLVQRRYGLARIDVLNGDTPIDRRRAMVTRFQRHLATDEGFDLMILGPRAAGVGLTLTAATHVIHLSRWWNPAVEEQCNDRIHRIGQTRSVEVHLPIAVHPNFGAQSFDCRLQALMLRKSQLSRAVLWPMGDTDGESATLLDELTRDRDAPDQSAERAIVETLEELGTGIVWKIDGETIVLG</sequence>
<dbReference type="PANTHER" id="PTHR10799">
    <property type="entry name" value="SNF2/RAD54 HELICASE FAMILY"/>
    <property type="match status" value="1"/>
</dbReference>
<dbReference type="CDD" id="cd18793">
    <property type="entry name" value="SF2_C_SNF"/>
    <property type="match status" value="1"/>
</dbReference>
<dbReference type="Gene3D" id="3.40.50.300">
    <property type="entry name" value="P-loop containing nucleotide triphosphate hydrolases"/>
    <property type="match status" value="1"/>
</dbReference>
<organism evidence="4 5">
    <name type="scientific">Rhodobaculum claviforme</name>
    <dbReference type="NCBI Taxonomy" id="1549854"/>
    <lineage>
        <taxon>Bacteria</taxon>
        <taxon>Pseudomonadati</taxon>
        <taxon>Pseudomonadota</taxon>
        <taxon>Alphaproteobacteria</taxon>
        <taxon>Rhodobacterales</taxon>
        <taxon>Paracoccaceae</taxon>
        <taxon>Rhodobaculum</taxon>
    </lineage>
</organism>
<dbReference type="PROSITE" id="PS51194">
    <property type="entry name" value="HELICASE_CTER"/>
    <property type="match status" value="1"/>
</dbReference>
<dbReference type="InterPro" id="IPR038718">
    <property type="entry name" value="SNF2-like_sf"/>
</dbReference>
<dbReference type="Pfam" id="PF00176">
    <property type="entry name" value="SNF2-rel_dom"/>
    <property type="match status" value="1"/>
</dbReference>
<dbReference type="GO" id="GO:0004386">
    <property type="term" value="F:helicase activity"/>
    <property type="evidence" value="ECO:0007669"/>
    <property type="project" value="UniProtKB-KW"/>
</dbReference>
<evidence type="ECO:0000259" key="3">
    <source>
        <dbReference type="PROSITE" id="PS51194"/>
    </source>
</evidence>
<dbReference type="InterPro" id="IPR001650">
    <property type="entry name" value="Helicase_C-like"/>
</dbReference>
<evidence type="ECO:0000313" key="4">
    <source>
        <dbReference type="EMBL" id="MBK5928456.1"/>
    </source>
</evidence>
<evidence type="ECO:0000259" key="2">
    <source>
        <dbReference type="PROSITE" id="PS51192"/>
    </source>
</evidence>
<dbReference type="EMBL" id="NHSD01000305">
    <property type="protein sequence ID" value="MBK5928456.1"/>
    <property type="molecule type" value="Genomic_DNA"/>
</dbReference>
<dbReference type="InterPro" id="IPR049730">
    <property type="entry name" value="SNF2/RAD54-like_C"/>
</dbReference>
<dbReference type="SUPFAM" id="SSF52540">
    <property type="entry name" value="P-loop containing nucleoside triphosphate hydrolases"/>
    <property type="match status" value="2"/>
</dbReference>
<evidence type="ECO:0000256" key="1">
    <source>
        <dbReference type="ARBA" id="ARBA00022801"/>
    </source>
</evidence>
<dbReference type="SMART" id="SM00487">
    <property type="entry name" value="DEXDc"/>
    <property type="match status" value="1"/>
</dbReference>
<dbReference type="InterPro" id="IPR027417">
    <property type="entry name" value="P-loop_NTPase"/>
</dbReference>
<reference evidence="4" key="2">
    <citation type="journal article" date="2020" name="Microorganisms">
        <title>Osmotic Adaptation and Compatible Solute Biosynthesis of Phototrophic Bacteria as Revealed from Genome Analyses.</title>
        <authorList>
            <person name="Imhoff J.F."/>
            <person name="Rahn T."/>
            <person name="Kunzel S."/>
            <person name="Keller A."/>
            <person name="Neulinger S.C."/>
        </authorList>
    </citation>
    <scope>NUCLEOTIDE SEQUENCE</scope>
    <source>
        <strain evidence="4">LMG 28126</strain>
    </source>
</reference>
<name>A0A934WJW0_9RHOB</name>
<feature type="domain" description="Helicase ATP-binding" evidence="2">
    <location>
        <begin position="504"/>
        <end position="696"/>
    </location>
</feature>
<dbReference type="SMART" id="SM00490">
    <property type="entry name" value="HELICc"/>
    <property type="match status" value="1"/>
</dbReference>
<protein>
    <submittedName>
        <fullName evidence="4">Uncharacterized protein</fullName>
    </submittedName>
</protein>
<feature type="domain" description="Helicase C-terminal" evidence="3">
    <location>
        <begin position="816"/>
        <end position="968"/>
    </location>
</feature>
<dbReference type="InterPro" id="IPR000330">
    <property type="entry name" value="SNF2_N"/>
</dbReference>
<reference evidence="4" key="1">
    <citation type="submission" date="2017-05" db="EMBL/GenBank/DDBJ databases">
        <authorList>
            <person name="Imhoff J.F."/>
            <person name="Rahn T."/>
            <person name="Kuenzel S."/>
            <person name="Neulinger S.C."/>
        </authorList>
    </citation>
    <scope>NUCLEOTIDE SEQUENCE</scope>
    <source>
        <strain evidence="4">LMG 28126</strain>
    </source>
</reference>
<dbReference type="Gene3D" id="3.40.50.10810">
    <property type="entry name" value="Tandem AAA-ATPase domain"/>
    <property type="match status" value="1"/>
</dbReference>
<dbReference type="Pfam" id="PF00271">
    <property type="entry name" value="Helicase_C"/>
    <property type="match status" value="1"/>
</dbReference>